<keyword evidence="1" id="KW-0677">Repeat</keyword>
<dbReference type="NCBIfam" id="TIGR00756">
    <property type="entry name" value="PPR"/>
    <property type="match status" value="5"/>
</dbReference>
<dbReference type="InterPro" id="IPR002885">
    <property type="entry name" value="PPR_rpt"/>
</dbReference>
<dbReference type="FunFam" id="1.25.40.10:FF:000090">
    <property type="entry name" value="Pentatricopeptide repeat-containing protein, chloroplastic"/>
    <property type="match status" value="1"/>
</dbReference>
<protein>
    <recommendedName>
        <fullName evidence="5">Pentatricopeptide repeat-containing protein</fullName>
    </recommendedName>
</protein>
<dbReference type="GO" id="GO:0009451">
    <property type="term" value="P:RNA modification"/>
    <property type="evidence" value="ECO:0007669"/>
    <property type="project" value="InterPro"/>
</dbReference>
<name>A0A7N0U3N9_KALFE</name>
<dbReference type="EnsemblPlants" id="Kaladp0053s0073.1.v1.1">
    <property type="protein sequence ID" value="Kaladp0053s0073.1.v1.1.CDS.1"/>
    <property type="gene ID" value="Kaladp0053s0073.v1.1"/>
</dbReference>
<accession>A0A7N0U3N9</accession>
<dbReference type="OMA" id="QHGCGMW"/>
<dbReference type="Pfam" id="PF20431">
    <property type="entry name" value="E_motif"/>
    <property type="match status" value="1"/>
</dbReference>
<evidence type="ECO:0000256" key="1">
    <source>
        <dbReference type="ARBA" id="ARBA00022737"/>
    </source>
</evidence>
<reference evidence="3" key="1">
    <citation type="submission" date="2021-01" db="UniProtKB">
        <authorList>
            <consortium name="EnsemblPlants"/>
        </authorList>
    </citation>
    <scope>IDENTIFICATION</scope>
</reference>
<dbReference type="PANTHER" id="PTHR47926:SF468">
    <property type="entry name" value="PENTATRICOPEPTIDE REPEAT-CONTAINING PROTEIN"/>
    <property type="match status" value="1"/>
</dbReference>
<dbReference type="Pfam" id="PF13041">
    <property type="entry name" value="PPR_2"/>
    <property type="match status" value="1"/>
</dbReference>
<dbReference type="SUPFAM" id="SSF48452">
    <property type="entry name" value="TPR-like"/>
    <property type="match status" value="1"/>
</dbReference>
<dbReference type="GO" id="GO:0003723">
    <property type="term" value="F:RNA binding"/>
    <property type="evidence" value="ECO:0007669"/>
    <property type="project" value="InterPro"/>
</dbReference>
<evidence type="ECO:0000313" key="3">
    <source>
        <dbReference type="EnsemblPlants" id="Kaladp0053s0073.1.v1.1.CDS.1"/>
    </source>
</evidence>
<feature type="repeat" description="PPR" evidence="2">
    <location>
        <begin position="143"/>
        <end position="177"/>
    </location>
</feature>
<dbReference type="InterPro" id="IPR011990">
    <property type="entry name" value="TPR-like_helical_dom_sf"/>
</dbReference>
<dbReference type="Gramene" id="Kaladp0053s0073.1.v1.1">
    <property type="protein sequence ID" value="Kaladp0053s0073.1.v1.1.CDS.1"/>
    <property type="gene ID" value="Kaladp0053s0073.v1.1"/>
</dbReference>
<keyword evidence="4" id="KW-1185">Reference proteome</keyword>
<dbReference type="PANTHER" id="PTHR47926">
    <property type="entry name" value="PENTATRICOPEPTIDE REPEAT-CONTAINING PROTEIN"/>
    <property type="match status" value="1"/>
</dbReference>
<dbReference type="Pfam" id="PF01535">
    <property type="entry name" value="PPR"/>
    <property type="match status" value="7"/>
</dbReference>
<dbReference type="Proteomes" id="UP000594263">
    <property type="component" value="Unplaced"/>
</dbReference>
<feature type="repeat" description="PPR" evidence="2">
    <location>
        <begin position="275"/>
        <end position="309"/>
    </location>
</feature>
<evidence type="ECO:0008006" key="5">
    <source>
        <dbReference type="Google" id="ProtNLM"/>
    </source>
</evidence>
<proteinExistence type="predicted"/>
<organism evidence="3 4">
    <name type="scientific">Kalanchoe fedtschenkoi</name>
    <name type="common">Lavender scallops</name>
    <name type="synonym">South American air plant</name>
    <dbReference type="NCBI Taxonomy" id="63787"/>
    <lineage>
        <taxon>Eukaryota</taxon>
        <taxon>Viridiplantae</taxon>
        <taxon>Streptophyta</taxon>
        <taxon>Embryophyta</taxon>
        <taxon>Tracheophyta</taxon>
        <taxon>Spermatophyta</taxon>
        <taxon>Magnoliopsida</taxon>
        <taxon>eudicotyledons</taxon>
        <taxon>Gunneridae</taxon>
        <taxon>Pentapetalae</taxon>
        <taxon>Saxifragales</taxon>
        <taxon>Crassulaceae</taxon>
        <taxon>Kalanchoe</taxon>
    </lineage>
</organism>
<feature type="repeat" description="PPR" evidence="2">
    <location>
        <begin position="376"/>
        <end position="410"/>
    </location>
</feature>
<feature type="repeat" description="PPR" evidence="2">
    <location>
        <begin position="81"/>
        <end position="115"/>
    </location>
</feature>
<evidence type="ECO:0000313" key="4">
    <source>
        <dbReference type="Proteomes" id="UP000594263"/>
    </source>
</evidence>
<dbReference type="AlphaFoldDB" id="A0A7N0U3N9"/>
<dbReference type="PROSITE" id="PS51375">
    <property type="entry name" value="PPR"/>
    <property type="match status" value="4"/>
</dbReference>
<sequence length="596" mass="65485">MLRLPAKARSLKRVSIVNLAGCVPGMVVNHTYATIPGEAGGGIVRASWMDVVGRTKMIKEYVQRRMLKDALQVFDEMPQRDAVSWNLTIKGCLDCGELDAAVRLFDEMPGKNIVSRTTMMNGYLRFGRLEMAEEVFRQIPHKDTAAWNSMINGYFDNGRVDDGVKLFEEMPMRDAISWTSVISGLERHGRNSEALACFKKMMSFHLVASASATLCSALKACASCDLSLGFQVHACVVKLGYASDPYSSASLITFYANGKDMRHACRAFDESLDKNVVVRTALLTGYGSNGEHHDALEVFRSMVQMGVAPNQSSFTSALNSCSELESHDKGLIIHAAAVKLGFEADTFVSNSLIVMYSKCGHVGCAVRTFGAIEARNLVSWNSIIVSLAQHGFGLWSFAFFSRMMRAGVEPDEITFTGLMCACSHSGMLRKGRLVFRYFSELGSVAVSLEHCSLMASVLARCGEFDEAERFILTMPLEPNAAVWLSLLSACCAHQSGVKVAERAADQIFKLDPLYAATYTLLSNLYALADRWSDVARIRNLMRQKSVTKPPGCSWQLGSPQGGKAQLHLVRQVPSDDRSDISKAGLPTREVCVELEE</sequence>
<dbReference type="InterPro" id="IPR046848">
    <property type="entry name" value="E_motif"/>
</dbReference>
<evidence type="ECO:0000256" key="2">
    <source>
        <dbReference type="PROSITE-ProRule" id="PRU00708"/>
    </source>
</evidence>
<dbReference type="Gene3D" id="1.25.40.10">
    <property type="entry name" value="Tetratricopeptide repeat domain"/>
    <property type="match status" value="5"/>
</dbReference>
<dbReference type="InterPro" id="IPR046960">
    <property type="entry name" value="PPR_At4g14850-like_plant"/>
</dbReference>